<evidence type="ECO:0000256" key="6">
    <source>
        <dbReference type="ARBA" id="ARBA00023136"/>
    </source>
</evidence>
<feature type="compositionally biased region" description="Polar residues" evidence="7">
    <location>
        <begin position="807"/>
        <end position="825"/>
    </location>
</feature>
<keyword evidence="6 8" id="KW-0472">Membrane</keyword>
<reference evidence="12 13" key="1">
    <citation type="submission" date="2024-08" db="EMBL/GenBank/DDBJ databases">
        <authorList>
            <person name="Cucini C."/>
            <person name="Frati F."/>
        </authorList>
    </citation>
    <scope>NUCLEOTIDE SEQUENCE [LARGE SCALE GENOMIC DNA]</scope>
</reference>
<feature type="domain" description="CSC1/OSCA1-like cytosolic" evidence="11">
    <location>
        <begin position="255"/>
        <end position="436"/>
    </location>
</feature>
<evidence type="ECO:0008006" key="14">
    <source>
        <dbReference type="Google" id="ProtNLM"/>
    </source>
</evidence>
<feature type="transmembrane region" description="Helical" evidence="8">
    <location>
        <begin position="699"/>
        <end position="720"/>
    </location>
</feature>
<dbReference type="PANTHER" id="PTHR13018">
    <property type="entry name" value="PROBABLE MEMBRANE PROTEIN DUF221-RELATED"/>
    <property type="match status" value="1"/>
</dbReference>
<feature type="transmembrane region" description="Helical" evidence="8">
    <location>
        <begin position="1520"/>
        <end position="1539"/>
    </location>
</feature>
<sequence length="1740" mass="197100">MTDFLTEGWEVDDTKKCNIYANYRRSGKFFGTDINGYEGIPQNLVLNVAGWIVMILVFSVLRKKAWNYGRIALIHKNEMKWTDMFYGNNEVDADGVSSMKNGPTKVAVSDSRRATVTGKDSQPATNGRIPKLKEILDTGLFSWIKIVFTLTDQQYLEKCGPDCVQYLSFQRHLIFLSTIITITALIVVLPINLQTKIANDGPMEFSDTTIINLDKSRKFLWVHVILAVTFLFLSIAVMRHFSRALKFVEDDPAVSRTVMIIGIAKKYCDEDKIRRHFQEIYPDVDISEITFAYDISKLQYVEFLKLSSSSARVYWEEFLAEKHYRPTMRPYTCGAICCCCEPCGCKSTDAIEYYAADERKYTIEVELERQRALTRALGIAFVTFKTLDMAERVVGDYRFTAKLLQQTPESKYTLKLKSKQWIVKFAPLPDDLYWENLTLGFKAWYFKIFLVNITLAIVIVIFTTPVFLLNSLSIPFVNISSNNTNGFGQTLREQSPTLAGILVDTFPTILLWIGAVTLPSLVSVSDRIVGFWTKTAENRSKMIKIFSFLIFMVIILPSLGMTSLSAIMNRSRGLRWPCIFSKDNGALFVNYVCTSTFLGSVSELMRIPELFVYCVKLCFARSEAEIAAIRKSVLWDFQIGSQYAWMMLNFAIFTVFSLIFPLVTPFGLVYLLMKHFVDRYNMYFAYAPTKVEKEVHGTAINFVIVCMFMLQINLLAYVLVHLEPDDKTGPNQPQMKGLKVFSVVGFCITAALFMGQVFFNMCANFSPILYKRISQGDLTQGGSTELPNGVSGNSETAALCRKRQDAVGNNTHSDITPNGRPTSSTRPDRPHCKYFPPILRAEIIRAQQQAAANNRTPSPSTSPSVVSTDEQSRPLTKQIVTTVAVVDERGHVREKIPMRNGSSPAPERRNKDRIHFLIGLFAVLRKKAWNYGRMAVMQKNEMKWADMFYAGAEVDEEGNSFDDQGNQLTSPRTFVRGITRDTPLEAVSRASQHQPATNTQTETFLRKSSVQNSTNVNEIRDHGYFTWITLTLKLTHIYLWAHVSLSILFLLISVTLMRRFSKQLRIVNDGSGDMNHTVMIIGMNRKYCKEAILKEHLSEIYPLSEVTEISFAYDISKVQRVEFKRLCAASAKLYCEEKMEKTIKRPTIRPYFCGAVGCCCRRCGCMESDAIEYYAETEKKLKEQVEIEKERAIEFPLGIAFVTFATAESAGTVVDDYAWTAKACLNPPRSKHAKNLNSKHWIVRQAPLPEEILWANLSLDYKMWYVKCLGINILLLLLVVLCTTPVLVLSMFSGPMNKSATSTKLMALKSDVSSEFSFLAGVIIDTLPTVMICIIGVCLIALVSQSDTFVKYWTKTAGNLSEMLKIFLFLTFMVIALPSLGVTSLSYIVHRQKLVRWSCIFYKENGVLFVNYVCTSTFVGTAAELLRLPELLIYAFKLCFARSPAELGSVRRSVLWDFQIGANYAWMLLHFAIFTCFSIIYPLVTPFGMAYLVLKHFVDRYNIYFVYAPCKVEKKVHSTAVNMVMMCMFMLQINLLVYIHFHIGTQDNPTAPIKPDVRALQLVAVIAFCVTTALFLGQMCFNACADFSPIHHFRSLTIPDNVDEEQSQGNALEPEYTLNDTAADMSNSMLMHEKVEVGPKAPPEIVVQPDLNMVTETDHPEGRKLSTESSENSAGSVEKFSGRYIPPLLRLRLHNMNRNKSAEDLLPHVNSREVITTSDEGEDKVHFDEVQPPPHGHDKK</sequence>
<feature type="region of interest" description="Disordered" evidence="7">
    <location>
        <begin position="806"/>
        <end position="831"/>
    </location>
</feature>
<feature type="transmembrane region" description="Helical" evidence="8">
    <location>
        <begin position="643"/>
        <end position="672"/>
    </location>
</feature>
<feature type="transmembrane region" description="Helical" evidence="8">
    <location>
        <begin position="1464"/>
        <end position="1494"/>
    </location>
</feature>
<evidence type="ECO:0000256" key="1">
    <source>
        <dbReference type="ARBA" id="ARBA00004141"/>
    </source>
</evidence>
<feature type="region of interest" description="Disordered" evidence="7">
    <location>
        <begin position="848"/>
        <end position="874"/>
    </location>
</feature>
<feature type="domain" description="CSC1/OSCA1-like cytosolic" evidence="11">
    <location>
        <begin position="1076"/>
        <end position="1256"/>
    </location>
</feature>
<feature type="transmembrane region" description="Helical" evidence="8">
    <location>
        <begin position="505"/>
        <end position="524"/>
    </location>
</feature>
<organism evidence="12 13">
    <name type="scientific">Orchesella dallaii</name>
    <dbReference type="NCBI Taxonomy" id="48710"/>
    <lineage>
        <taxon>Eukaryota</taxon>
        <taxon>Metazoa</taxon>
        <taxon>Ecdysozoa</taxon>
        <taxon>Arthropoda</taxon>
        <taxon>Hexapoda</taxon>
        <taxon>Collembola</taxon>
        <taxon>Entomobryomorpha</taxon>
        <taxon>Entomobryoidea</taxon>
        <taxon>Orchesellidae</taxon>
        <taxon>Orchesellinae</taxon>
        <taxon>Orchesella</taxon>
    </lineage>
</organism>
<evidence type="ECO:0000256" key="5">
    <source>
        <dbReference type="ARBA" id="ARBA00022989"/>
    </source>
</evidence>
<name>A0ABP1QX76_9HEXA</name>
<dbReference type="InterPro" id="IPR032880">
    <property type="entry name" value="CSC1/OSCA1-like_N"/>
</dbReference>
<evidence type="ECO:0000256" key="7">
    <source>
        <dbReference type="SAM" id="MobiDB-lite"/>
    </source>
</evidence>
<feature type="transmembrane region" description="Helical" evidence="8">
    <location>
        <begin position="1271"/>
        <end position="1296"/>
    </location>
</feature>
<feature type="transmembrane region" description="Helical" evidence="8">
    <location>
        <begin position="1559"/>
        <end position="1585"/>
    </location>
</feature>
<evidence type="ECO:0000256" key="2">
    <source>
        <dbReference type="ARBA" id="ARBA00007779"/>
    </source>
</evidence>
<feature type="transmembrane region" description="Helical" evidence="8">
    <location>
        <begin position="444"/>
        <end position="468"/>
    </location>
</feature>
<dbReference type="InterPro" id="IPR045122">
    <property type="entry name" value="Csc1-like"/>
</dbReference>
<protein>
    <recommendedName>
        <fullName evidence="14">CSC1-like protein 2</fullName>
    </recommendedName>
</protein>
<feature type="compositionally biased region" description="Polar residues" evidence="7">
    <location>
        <begin position="989"/>
        <end position="1006"/>
    </location>
</feature>
<evidence type="ECO:0000256" key="3">
    <source>
        <dbReference type="ARBA" id="ARBA00022448"/>
    </source>
</evidence>
<feature type="region of interest" description="Disordered" evidence="7">
    <location>
        <begin position="1657"/>
        <end position="1678"/>
    </location>
</feature>
<feature type="domain" description="CSC1/OSCA1-like 7TM region" evidence="9">
    <location>
        <begin position="449"/>
        <end position="716"/>
    </location>
</feature>
<feature type="transmembrane region" description="Helical" evidence="8">
    <location>
        <begin position="1364"/>
        <end position="1388"/>
    </location>
</feature>
<evidence type="ECO:0000259" key="10">
    <source>
        <dbReference type="Pfam" id="PF13967"/>
    </source>
</evidence>
<feature type="transmembrane region" description="Helical" evidence="8">
    <location>
        <begin position="173"/>
        <end position="193"/>
    </location>
</feature>
<proteinExistence type="inferred from homology"/>
<feature type="region of interest" description="Disordered" evidence="7">
    <location>
        <begin position="987"/>
        <end position="1006"/>
    </location>
</feature>
<feature type="transmembrane region" description="Helical" evidence="8">
    <location>
        <begin position="1316"/>
        <end position="1343"/>
    </location>
</feature>
<feature type="region of interest" description="Disordered" evidence="7">
    <location>
        <begin position="1709"/>
        <end position="1740"/>
    </location>
</feature>
<evidence type="ECO:0000256" key="4">
    <source>
        <dbReference type="ARBA" id="ARBA00022692"/>
    </source>
</evidence>
<evidence type="ECO:0000313" key="13">
    <source>
        <dbReference type="Proteomes" id="UP001642540"/>
    </source>
</evidence>
<dbReference type="EMBL" id="CAXLJM020000046">
    <property type="protein sequence ID" value="CAL8111878.1"/>
    <property type="molecule type" value="Genomic_DNA"/>
</dbReference>
<dbReference type="PANTHER" id="PTHR13018:SF5">
    <property type="entry name" value="RE44586P"/>
    <property type="match status" value="1"/>
</dbReference>
<feature type="transmembrane region" description="Helical" evidence="8">
    <location>
        <begin position="740"/>
        <end position="763"/>
    </location>
</feature>
<comment type="caution">
    <text evidence="12">The sequence shown here is derived from an EMBL/GenBank/DDBJ whole genome shotgun (WGS) entry which is preliminary data.</text>
</comment>
<evidence type="ECO:0000313" key="12">
    <source>
        <dbReference type="EMBL" id="CAL8111878.1"/>
    </source>
</evidence>
<evidence type="ECO:0000259" key="11">
    <source>
        <dbReference type="Pfam" id="PF14703"/>
    </source>
</evidence>
<gene>
    <name evidence="12" type="ORF">ODALV1_LOCUS15398</name>
</gene>
<feature type="compositionally biased region" description="Basic and acidic residues" evidence="7">
    <location>
        <begin position="1657"/>
        <end position="1666"/>
    </location>
</feature>
<feature type="compositionally biased region" description="Low complexity" evidence="7">
    <location>
        <begin position="848"/>
        <end position="868"/>
    </location>
</feature>
<keyword evidence="4 8" id="KW-0812">Transmembrane</keyword>
<accession>A0ABP1QX76</accession>
<feature type="transmembrane region" description="Helical" evidence="8">
    <location>
        <begin position="44"/>
        <end position="61"/>
    </location>
</feature>
<feature type="transmembrane region" description="Helical" evidence="8">
    <location>
        <begin position="219"/>
        <end position="238"/>
    </location>
</feature>
<keyword evidence="3" id="KW-0813">Transport</keyword>
<dbReference type="Pfam" id="PF13967">
    <property type="entry name" value="RSN1_TM"/>
    <property type="match status" value="1"/>
</dbReference>
<dbReference type="Pfam" id="PF14703">
    <property type="entry name" value="PHM7_cyt"/>
    <property type="match status" value="2"/>
</dbReference>
<feature type="transmembrane region" description="Helical" evidence="8">
    <location>
        <begin position="1037"/>
        <end position="1056"/>
    </location>
</feature>
<dbReference type="InterPro" id="IPR003864">
    <property type="entry name" value="CSC1/OSCA1-like_7TM"/>
</dbReference>
<evidence type="ECO:0000256" key="8">
    <source>
        <dbReference type="SAM" id="Phobius"/>
    </source>
</evidence>
<evidence type="ECO:0000259" key="9">
    <source>
        <dbReference type="Pfam" id="PF02714"/>
    </source>
</evidence>
<keyword evidence="5 8" id="KW-1133">Transmembrane helix</keyword>
<dbReference type="InterPro" id="IPR027815">
    <property type="entry name" value="CSC1/OSCA1-like_cyt"/>
</dbReference>
<dbReference type="Proteomes" id="UP001642540">
    <property type="component" value="Unassembled WGS sequence"/>
</dbReference>
<feature type="domain" description="CSC1/OSCA1-like N-terminal transmembrane" evidence="10">
    <location>
        <begin position="136"/>
        <end position="237"/>
    </location>
</feature>
<keyword evidence="13" id="KW-1185">Reference proteome</keyword>
<feature type="domain" description="CSC1/OSCA1-like 7TM region" evidence="9">
    <location>
        <begin position="1268"/>
        <end position="1536"/>
    </location>
</feature>
<feature type="transmembrane region" description="Helical" evidence="8">
    <location>
        <begin position="545"/>
        <end position="567"/>
    </location>
</feature>
<comment type="similarity">
    <text evidence="2">Belongs to the CSC1 (TC 1.A.17) family.</text>
</comment>
<comment type="subcellular location">
    <subcellularLocation>
        <location evidence="1">Membrane</location>
        <topology evidence="1">Multi-pass membrane protein</topology>
    </subcellularLocation>
</comment>
<dbReference type="Pfam" id="PF02714">
    <property type="entry name" value="RSN1_7TM"/>
    <property type="match status" value="2"/>
</dbReference>